<evidence type="ECO:0000256" key="6">
    <source>
        <dbReference type="ARBA" id="ARBA00022679"/>
    </source>
</evidence>
<evidence type="ECO:0000256" key="8">
    <source>
        <dbReference type="ARBA" id="ARBA00022692"/>
    </source>
</evidence>
<evidence type="ECO:0000256" key="10">
    <source>
        <dbReference type="ARBA" id="ARBA00023136"/>
    </source>
</evidence>
<dbReference type="GO" id="GO:0019236">
    <property type="term" value="P:response to pheromone"/>
    <property type="evidence" value="ECO:0007669"/>
    <property type="project" value="UniProtKB-KW"/>
</dbReference>
<dbReference type="KEGG" id="tbl:TBLA_0A06820"/>
<dbReference type="PANTHER" id="PTHR12714:SF9">
    <property type="entry name" value="PROTEIN-S-ISOPRENYLCYSTEINE O-METHYLTRANSFERASE"/>
    <property type="match status" value="1"/>
</dbReference>
<keyword evidence="4" id="KW-0589">Pheromone response</keyword>
<dbReference type="Pfam" id="PF04140">
    <property type="entry name" value="ICMT"/>
    <property type="match status" value="1"/>
</dbReference>
<proteinExistence type="inferred from homology"/>
<dbReference type="Gene3D" id="1.20.120.1630">
    <property type="match status" value="1"/>
</dbReference>
<evidence type="ECO:0000256" key="4">
    <source>
        <dbReference type="ARBA" id="ARBA00022507"/>
    </source>
</evidence>
<comment type="similarity">
    <text evidence="2 12">Belongs to the class VI-like SAM-binding methyltransferase superfamily. Isoprenylcysteine carboxyl methyltransferase family.</text>
</comment>
<feature type="transmembrane region" description="Helical" evidence="12">
    <location>
        <begin position="27"/>
        <end position="46"/>
    </location>
</feature>
<keyword evidence="10 12" id="KW-0472">Membrane</keyword>
<evidence type="ECO:0000256" key="1">
    <source>
        <dbReference type="ARBA" id="ARBA00004141"/>
    </source>
</evidence>
<dbReference type="Proteomes" id="UP000002866">
    <property type="component" value="Chromosome 1"/>
</dbReference>
<keyword evidence="8 12" id="KW-0812">Transmembrane</keyword>
<dbReference type="RefSeq" id="XP_004177993.1">
    <property type="nucleotide sequence ID" value="XM_004177945.1"/>
</dbReference>
<dbReference type="eggNOG" id="KOG2628">
    <property type="taxonomic scope" value="Eukaryota"/>
</dbReference>
<dbReference type="EC" id="2.1.1.100" evidence="3 12"/>
<dbReference type="EMBL" id="HE806316">
    <property type="protein sequence ID" value="CCH58474.1"/>
    <property type="molecule type" value="Genomic_DNA"/>
</dbReference>
<dbReference type="AlphaFoldDB" id="I2GWH2"/>
<feature type="transmembrane region" description="Helical" evidence="12">
    <location>
        <begin position="53"/>
        <end position="70"/>
    </location>
</feature>
<evidence type="ECO:0000256" key="5">
    <source>
        <dbReference type="ARBA" id="ARBA00022603"/>
    </source>
</evidence>
<gene>
    <name evidence="13" type="primary">TBLA0A06820</name>
    <name evidence="13" type="ORF">TBLA_0A06820</name>
</gene>
<evidence type="ECO:0000313" key="14">
    <source>
        <dbReference type="Proteomes" id="UP000002866"/>
    </source>
</evidence>
<organism evidence="13 14">
    <name type="scientific">Henningerozyma blattae (strain ATCC 34711 / CBS 6284 / DSM 70876 / NBRC 10599 / NRRL Y-10934 / UCD 77-7)</name>
    <name type="common">Yeast</name>
    <name type="synonym">Tetrapisispora blattae</name>
    <dbReference type="NCBI Taxonomy" id="1071380"/>
    <lineage>
        <taxon>Eukaryota</taxon>
        <taxon>Fungi</taxon>
        <taxon>Dikarya</taxon>
        <taxon>Ascomycota</taxon>
        <taxon>Saccharomycotina</taxon>
        <taxon>Saccharomycetes</taxon>
        <taxon>Saccharomycetales</taxon>
        <taxon>Saccharomycetaceae</taxon>
        <taxon>Henningerozyma</taxon>
    </lineage>
</organism>
<dbReference type="GO" id="GO:0032259">
    <property type="term" value="P:methylation"/>
    <property type="evidence" value="ECO:0007669"/>
    <property type="project" value="UniProtKB-KW"/>
</dbReference>
<dbReference type="OrthoDB" id="422086at2759"/>
<dbReference type="GO" id="GO:0007323">
    <property type="term" value="P:peptide pheromone maturation"/>
    <property type="evidence" value="ECO:0007669"/>
    <property type="project" value="EnsemblFungi"/>
</dbReference>
<sequence length="241" mass="27959">MSVETYNDSIHEIYPDIKKNSLTTISFTSYALGAIFGLFIGLLPLIRFKTFNIYLISLSVFHFLEFYITAKYNPLKVHEQSFLINNGIEYLLAHLVAVLECFIENILFPTFKNSNSLVNHIIIFIGIFLIISGQLVRSLAMYTAKNSFSHTVKTEKLNDHKLITNGIYSISRHPSYFGFFYWAIGTQLILLNPISLIIFTIVLWNFFNKRITFEENYLLNFFGSDYLKYKNRVPIGIPFVK</sequence>
<feature type="transmembrane region" description="Helical" evidence="12">
    <location>
        <begin position="179"/>
        <end position="207"/>
    </location>
</feature>
<dbReference type="InterPro" id="IPR025770">
    <property type="entry name" value="PPMT_MeTrfase"/>
</dbReference>
<dbReference type="PANTHER" id="PTHR12714">
    <property type="entry name" value="PROTEIN-S ISOPRENYLCYSTEINE O-METHYLTRANSFERASE"/>
    <property type="match status" value="1"/>
</dbReference>
<evidence type="ECO:0000256" key="2">
    <source>
        <dbReference type="ARBA" id="ARBA00009140"/>
    </source>
</evidence>
<protein>
    <recommendedName>
        <fullName evidence="11 12">Protein-S-isoprenylcysteine O-methyltransferase</fullName>
        <ecNumber evidence="3 12">2.1.1.100</ecNumber>
    </recommendedName>
</protein>
<evidence type="ECO:0000256" key="9">
    <source>
        <dbReference type="ARBA" id="ARBA00022989"/>
    </source>
</evidence>
<dbReference type="GeneID" id="14492748"/>
<dbReference type="FunFam" id="1.20.120.1630:FF:000018">
    <property type="entry name" value="Protein-S-isoprenylcysteine O-methyltransferase"/>
    <property type="match status" value="1"/>
</dbReference>
<dbReference type="InParanoid" id="I2GWH2"/>
<dbReference type="GO" id="GO:0004671">
    <property type="term" value="F:protein C-terminal S-isoprenylcysteine carboxyl O-methyltransferase activity"/>
    <property type="evidence" value="ECO:0007669"/>
    <property type="project" value="UniProtKB-EC"/>
</dbReference>
<evidence type="ECO:0000313" key="13">
    <source>
        <dbReference type="EMBL" id="CCH58474.1"/>
    </source>
</evidence>
<dbReference type="GO" id="GO:0005637">
    <property type="term" value="C:nuclear inner membrane"/>
    <property type="evidence" value="ECO:0007669"/>
    <property type="project" value="EnsemblFungi"/>
</dbReference>
<dbReference type="STRING" id="1071380.I2GWH2"/>
<keyword evidence="12" id="KW-0256">Endoplasmic reticulum</keyword>
<keyword evidence="9 12" id="KW-1133">Transmembrane helix</keyword>
<evidence type="ECO:0000256" key="12">
    <source>
        <dbReference type="RuleBase" id="RU362022"/>
    </source>
</evidence>
<keyword evidence="14" id="KW-1185">Reference proteome</keyword>
<feature type="transmembrane region" description="Helical" evidence="12">
    <location>
        <begin position="90"/>
        <end position="108"/>
    </location>
</feature>
<keyword evidence="7 12" id="KW-0949">S-adenosyl-L-methionine</keyword>
<accession>I2GWH2</accession>
<name>I2GWH2_HENB6</name>
<comment type="subcellular location">
    <subcellularLocation>
        <location evidence="12">Endoplasmic reticulum membrane</location>
        <topology evidence="12">Multi-pass membrane protein</topology>
    </subcellularLocation>
    <subcellularLocation>
        <location evidence="1">Membrane</location>
        <topology evidence="1">Multi-pass membrane protein</topology>
    </subcellularLocation>
</comment>
<evidence type="ECO:0000256" key="7">
    <source>
        <dbReference type="ARBA" id="ARBA00022691"/>
    </source>
</evidence>
<dbReference type="InterPro" id="IPR007269">
    <property type="entry name" value="ICMT_MeTrfase"/>
</dbReference>
<dbReference type="FunCoup" id="I2GWH2">
    <property type="interactions" value="518"/>
</dbReference>
<evidence type="ECO:0000256" key="3">
    <source>
        <dbReference type="ARBA" id="ARBA00012151"/>
    </source>
</evidence>
<evidence type="ECO:0000256" key="11">
    <source>
        <dbReference type="ARBA" id="ARBA00023656"/>
    </source>
</evidence>
<reference evidence="13 14" key="1">
    <citation type="journal article" date="2011" name="Proc. Natl. Acad. Sci. U.S.A.">
        <title>Evolutionary erosion of yeast sex chromosomes by mating-type switching accidents.</title>
        <authorList>
            <person name="Gordon J.L."/>
            <person name="Armisen D."/>
            <person name="Proux-Wera E."/>
            <person name="Oheigeartaigh S.S."/>
            <person name="Byrne K.P."/>
            <person name="Wolfe K.H."/>
        </authorList>
    </citation>
    <scope>NUCLEOTIDE SEQUENCE [LARGE SCALE GENOMIC DNA]</scope>
    <source>
        <strain evidence="14">ATCC 34711 / CBS 6284 / DSM 70876 / NBRC 10599 / NRRL Y-10934 / UCD 77-7</strain>
    </source>
</reference>
<dbReference type="OMA" id="IKREEAY"/>
<dbReference type="PROSITE" id="PS51564">
    <property type="entry name" value="SAM_ICMT"/>
    <property type="match status" value="1"/>
</dbReference>
<comment type="catalytic activity">
    <reaction evidence="12">
        <text>[protein]-C-terminal S-[(2E,6E)-farnesyl]-L-cysteine + S-adenosyl-L-methionine = [protein]-C-terminal S-[(2E,6E)-farnesyl]-L-cysteine methyl ester + S-adenosyl-L-homocysteine</text>
        <dbReference type="Rhea" id="RHEA:21672"/>
        <dbReference type="Rhea" id="RHEA-COMP:12125"/>
        <dbReference type="Rhea" id="RHEA-COMP:12126"/>
        <dbReference type="ChEBI" id="CHEBI:57856"/>
        <dbReference type="ChEBI" id="CHEBI:59789"/>
        <dbReference type="ChEBI" id="CHEBI:90510"/>
        <dbReference type="ChEBI" id="CHEBI:90511"/>
        <dbReference type="EC" id="2.1.1.100"/>
    </reaction>
</comment>
<feature type="transmembrane region" description="Helical" evidence="12">
    <location>
        <begin position="117"/>
        <end position="136"/>
    </location>
</feature>
<dbReference type="GO" id="GO:0005789">
    <property type="term" value="C:endoplasmic reticulum membrane"/>
    <property type="evidence" value="ECO:0007669"/>
    <property type="project" value="UniProtKB-SubCell"/>
</dbReference>
<keyword evidence="6" id="KW-0808">Transferase</keyword>
<keyword evidence="5 12" id="KW-0489">Methyltransferase</keyword>
<dbReference type="HOGENOM" id="CLU_065200_0_2_1"/>